<sequence>EGIKRTLKPGGMLMLHGYRPEQITYGTGGPPHAENMYTEEMLREGFCDMRILHLAAYDCEIEEGKGHAGMSALIDLVAVKR</sequence>
<evidence type="ECO:0000313" key="1">
    <source>
        <dbReference type="EMBL" id="TXB63856.1"/>
    </source>
</evidence>
<comment type="caution">
    <text evidence="1">The sequence shown here is derived from an EMBL/GenBank/DDBJ whole genome shotgun (WGS) entry which is preliminary data.</text>
</comment>
<dbReference type="GO" id="GO:0008168">
    <property type="term" value="F:methyltransferase activity"/>
    <property type="evidence" value="ECO:0007669"/>
    <property type="project" value="UniProtKB-KW"/>
</dbReference>
<proteinExistence type="predicted"/>
<dbReference type="AlphaFoldDB" id="A0A5C6RNG9"/>
<keyword evidence="2" id="KW-1185">Reference proteome</keyword>
<protein>
    <submittedName>
        <fullName evidence="1">SAM-dependent methyltransferase</fullName>
    </submittedName>
</protein>
<organism evidence="1 2">
    <name type="scientific">Paracoccus aurantiacus</name>
    <dbReference type="NCBI Taxonomy" id="2599412"/>
    <lineage>
        <taxon>Bacteria</taxon>
        <taxon>Pseudomonadati</taxon>
        <taxon>Pseudomonadota</taxon>
        <taxon>Alphaproteobacteria</taxon>
        <taxon>Rhodobacterales</taxon>
        <taxon>Paracoccaceae</taxon>
        <taxon>Paracoccus</taxon>
    </lineage>
</organism>
<dbReference type="InterPro" id="IPR029063">
    <property type="entry name" value="SAM-dependent_MTases_sf"/>
</dbReference>
<dbReference type="EMBL" id="VOPL01000015">
    <property type="protein sequence ID" value="TXB63856.1"/>
    <property type="molecule type" value="Genomic_DNA"/>
</dbReference>
<evidence type="ECO:0000313" key="2">
    <source>
        <dbReference type="Proteomes" id="UP000321562"/>
    </source>
</evidence>
<dbReference type="Gene3D" id="3.40.50.150">
    <property type="entry name" value="Vaccinia Virus protein VP39"/>
    <property type="match status" value="1"/>
</dbReference>
<dbReference type="SUPFAM" id="SSF53335">
    <property type="entry name" value="S-adenosyl-L-methionine-dependent methyltransferases"/>
    <property type="match status" value="1"/>
</dbReference>
<dbReference type="GO" id="GO:0032259">
    <property type="term" value="P:methylation"/>
    <property type="evidence" value="ECO:0007669"/>
    <property type="project" value="UniProtKB-KW"/>
</dbReference>
<gene>
    <name evidence="1" type="ORF">FQV27_18265</name>
</gene>
<name>A0A5C6RNG9_9RHOB</name>
<accession>A0A5C6RNG9</accession>
<keyword evidence="1" id="KW-0808">Transferase</keyword>
<feature type="non-terminal residue" evidence="1">
    <location>
        <position position="1"/>
    </location>
</feature>
<dbReference type="Proteomes" id="UP000321562">
    <property type="component" value="Unassembled WGS sequence"/>
</dbReference>
<keyword evidence="1" id="KW-0489">Methyltransferase</keyword>
<reference evidence="1 2" key="1">
    <citation type="submission" date="2019-08" db="EMBL/GenBank/DDBJ databases">
        <authorList>
            <person name="Ye J."/>
        </authorList>
    </citation>
    <scope>NUCLEOTIDE SEQUENCE [LARGE SCALE GENOMIC DNA]</scope>
    <source>
        <strain evidence="1 2">TK008</strain>
    </source>
</reference>